<dbReference type="NCBIfam" id="TIGR00179">
    <property type="entry name" value="murB"/>
    <property type="match status" value="1"/>
</dbReference>
<evidence type="ECO:0000256" key="18">
    <source>
        <dbReference type="ARBA" id="ARBA00048914"/>
    </source>
</evidence>
<dbReference type="GO" id="GO:0009252">
    <property type="term" value="P:peptidoglycan biosynthetic process"/>
    <property type="evidence" value="ECO:0007669"/>
    <property type="project" value="UniProtKB-UniRule"/>
</dbReference>
<dbReference type="EMBL" id="DXCC01000008">
    <property type="protein sequence ID" value="HIZ14888.1"/>
    <property type="molecule type" value="Genomic_DNA"/>
</dbReference>
<evidence type="ECO:0000256" key="15">
    <source>
        <dbReference type="ARBA" id="ARBA00023306"/>
    </source>
</evidence>
<evidence type="ECO:0000256" key="6">
    <source>
        <dbReference type="ARBA" id="ARBA00015188"/>
    </source>
</evidence>
<keyword evidence="15 19" id="KW-0131">Cell cycle</keyword>
<feature type="active site" description="Proton donor" evidence="19">
    <location>
        <position position="237"/>
    </location>
</feature>
<comment type="cofactor">
    <cofactor evidence="1 19">
        <name>FAD</name>
        <dbReference type="ChEBI" id="CHEBI:57692"/>
    </cofactor>
</comment>
<evidence type="ECO:0000313" key="22">
    <source>
        <dbReference type="Proteomes" id="UP000824014"/>
    </source>
</evidence>
<reference evidence="21" key="1">
    <citation type="journal article" date="2021" name="PeerJ">
        <title>Extensive microbial diversity within the chicken gut microbiome revealed by metagenomics and culture.</title>
        <authorList>
            <person name="Gilroy R."/>
            <person name="Ravi A."/>
            <person name="Getino M."/>
            <person name="Pursley I."/>
            <person name="Horton D.L."/>
            <person name="Alikhan N.F."/>
            <person name="Baker D."/>
            <person name="Gharbi K."/>
            <person name="Hall N."/>
            <person name="Watson M."/>
            <person name="Adriaenssens E.M."/>
            <person name="Foster-Nyarko E."/>
            <person name="Jarju S."/>
            <person name="Secka A."/>
            <person name="Antonio M."/>
            <person name="Oren A."/>
            <person name="Chaudhuri R.R."/>
            <person name="La Ragione R."/>
            <person name="Hildebrand F."/>
            <person name="Pallen M.J."/>
        </authorList>
    </citation>
    <scope>NUCLEOTIDE SEQUENCE</scope>
    <source>
        <strain evidence="21">ChiHjej11B10-19426</strain>
    </source>
</reference>
<keyword evidence="13 19" id="KW-0573">Peptidoglycan synthesis</keyword>
<evidence type="ECO:0000256" key="5">
    <source>
        <dbReference type="ARBA" id="ARBA00012518"/>
    </source>
</evidence>
<keyword evidence="8 19" id="KW-0132">Cell division</keyword>
<dbReference type="PROSITE" id="PS51387">
    <property type="entry name" value="FAD_PCMH"/>
    <property type="match status" value="1"/>
</dbReference>
<dbReference type="GO" id="GO:0051301">
    <property type="term" value="P:cell division"/>
    <property type="evidence" value="ECO:0007669"/>
    <property type="project" value="UniProtKB-KW"/>
</dbReference>
<feature type="active site" evidence="19">
    <location>
        <position position="165"/>
    </location>
</feature>
<sequence length="338" mass="36236">MVQEYLNTPLRERNSFGIDARAARLAEFDSAESLCEYLARTPRTTGRTAVIGGGNNILFTGDFDGLLLHPVGRACRIDARGGDRVAVHAEAGLPWDDFVRLCTENGLWGAENLTAIPGTVGAAPVQNIGAYGAEAADIIESVEVIDLNTLKPSIIAAEHCAFGYRESVFKGPLRGRVVITAVNFRLSRTPHPNLGYGALAAETAALGEPSLENITEAVRRIRASKLPDPALIGNAGSFFKNPVVEQALAERLRSRFPEMPSYATADPDRIKIPAGWLIEKAGWKGVTRNRAGVYERQALILVNRGGASGANIIALAEAIIADVQAKFGITIAPEVNIW</sequence>
<dbReference type="Proteomes" id="UP000824014">
    <property type="component" value="Unassembled WGS sequence"/>
</dbReference>
<dbReference type="InterPro" id="IPR016166">
    <property type="entry name" value="FAD-bd_PCMH"/>
</dbReference>
<evidence type="ECO:0000256" key="2">
    <source>
        <dbReference type="ARBA" id="ARBA00003921"/>
    </source>
</evidence>
<dbReference type="GO" id="GO:0071949">
    <property type="term" value="F:FAD binding"/>
    <property type="evidence" value="ECO:0007669"/>
    <property type="project" value="InterPro"/>
</dbReference>
<dbReference type="Gene3D" id="3.30.465.10">
    <property type="match status" value="1"/>
</dbReference>
<dbReference type="AlphaFoldDB" id="A0A9D2DDD5"/>
<dbReference type="InterPro" id="IPR006094">
    <property type="entry name" value="Oxid_FAD_bind_N"/>
</dbReference>
<evidence type="ECO:0000256" key="7">
    <source>
        <dbReference type="ARBA" id="ARBA00022490"/>
    </source>
</evidence>
<evidence type="ECO:0000256" key="12">
    <source>
        <dbReference type="ARBA" id="ARBA00022960"/>
    </source>
</evidence>
<evidence type="ECO:0000256" key="17">
    <source>
        <dbReference type="ARBA" id="ARBA00031026"/>
    </source>
</evidence>
<name>A0A9D2DDD5_9BACT</name>
<dbReference type="InterPro" id="IPR036635">
    <property type="entry name" value="MurB_C_sf"/>
</dbReference>
<keyword evidence="11 19" id="KW-0521">NADP</keyword>
<dbReference type="PANTHER" id="PTHR21071:SF4">
    <property type="entry name" value="UDP-N-ACETYLENOLPYRUVOYLGLUCOSAMINE REDUCTASE"/>
    <property type="match status" value="1"/>
</dbReference>
<keyword evidence="10 19" id="KW-0274">FAD</keyword>
<dbReference type="GO" id="GO:0008360">
    <property type="term" value="P:regulation of cell shape"/>
    <property type="evidence" value="ECO:0007669"/>
    <property type="project" value="UniProtKB-KW"/>
</dbReference>
<keyword evidence="12 19" id="KW-0133">Cell shape</keyword>
<dbReference type="Gene3D" id="3.90.78.10">
    <property type="entry name" value="UDP-N-acetylenolpyruvoylglucosamine reductase, C-terminal domain"/>
    <property type="match status" value="1"/>
</dbReference>
<feature type="domain" description="FAD-binding PCMH-type" evidence="20">
    <location>
        <begin position="18"/>
        <end position="189"/>
    </location>
</feature>
<dbReference type="InterPro" id="IPR003170">
    <property type="entry name" value="MurB"/>
</dbReference>
<dbReference type="NCBIfam" id="NF000755">
    <property type="entry name" value="PRK00046.1"/>
    <property type="match status" value="1"/>
</dbReference>
<dbReference type="InterPro" id="IPR036318">
    <property type="entry name" value="FAD-bd_PCMH-like_sf"/>
</dbReference>
<comment type="subcellular location">
    <subcellularLocation>
        <location evidence="3 19">Cytoplasm</location>
    </subcellularLocation>
</comment>
<dbReference type="Pfam" id="PF01565">
    <property type="entry name" value="FAD_binding_4"/>
    <property type="match status" value="1"/>
</dbReference>
<comment type="pathway">
    <text evidence="4 19">Cell wall biogenesis; peptidoglycan biosynthesis.</text>
</comment>
<evidence type="ECO:0000259" key="20">
    <source>
        <dbReference type="PROSITE" id="PS51387"/>
    </source>
</evidence>
<dbReference type="GO" id="GO:0071555">
    <property type="term" value="P:cell wall organization"/>
    <property type="evidence" value="ECO:0007669"/>
    <property type="project" value="UniProtKB-KW"/>
</dbReference>
<evidence type="ECO:0000256" key="1">
    <source>
        <dbReference type="ARBA" id="ARBA00001974"/>
    </source>
</evidence>
<dbReference type="EC" id="1.3.1.98" evidence="5 19"/>
<evidence type="ECO:0000256" key="8">
    <source>
        <dbReference type="ARBA" id="ARBA00022618"/>
    </source>
</evidence>
<dbReference type="Pfam" id="PF02873">
    <property type="entry name" value="MurB_C"/>
    <property type="match status" value="1"/>
</dbReference>
<comment type="function">
    <text evidence="2 19">Cell wall formation.</text>
</comment>
<comment type="catalytic activity">
    <reaction evidence="18 19">
        <text>UDP-N-acetyl-alpha-D-muramate + NADP(+) = UDP-N-acetyl-3-O-(1-carboxyvinyl)-alpha-D-glucosamine + NADPH + H(+)</text>
        <dbReference type="Rhea" id="RHEA:12248"/>
        <dbReference type="ChEBI" id="CHEBI:15378"/>
        <dbReference type="ChEBI" id="CHEBI:57783"/>
        <dbReference type="ChEBI" id="CHEBI:58349"/>
        <dbReference type="ChEBI" id="CHEBI:68483"/>
        <dbReference type="ChEBI" id="CHEBI:70757"/>
        <dbReference type="EC" id="1.3.1.98"/>
    </reaction>
</comment>
<feature type="active site" evidence="19">
    <location>
        <position position="334"/>
    </location>
</feature>
<keyword evidence="7 19" id="KW-0963">Cytoplasm</keyword>
<evidence type="ECO:0000256" key="4">
    <source>
        <dbReference type="ARBA" id="ARBA00004752"/>
    </source>
</evidence>
<dbReference type="GO" id="GO:0005829">
    <property type="term" value="C:cytosol"/>
    <property type="evidence" value="ECO:0007669"/>
    <property type="project" value="TreeGrafter"/>
</dbReference>
<organism evidence="21 22">
    <name type="scientific">Candidatus Tidjanibacter faecipullorum</name>
    <dbReference type="NCBI Taxonomy" id="2838766"/>
    <lineage>
        <taxon>Bacteria</taxon>
        <taxon>Pseudomonadati</taxon>
        <taxon>Bacteroidota</taxon>
        <taxon>Bacteroidia</taxon>
        <taxon>Bacteroidales</taxon>
        <taxon>Rikenellaceae</taxon>
        <taxon>Tidjanibacter</taxon>
    </lineage>
</organism>
<gene>
    <name evidence="19 21" type="primary">murB</name>
    <name evidence="21" type="ORF">H9816_03115</name>
</gene>
<comment type="caution">
    <text evidence="21">The sequence shown here is derived from an EMBL/GenBank/DDBJ whole genome shotgun (WGS) entry which is preliminary data.</text>
</comment>
<dbReference type="SUPFAM" id="SSF56176">
    <property type="entry name" value="FAD-binding/transporter-associated domain-like"/>
    <property type="match status" value="1"/>
</dbReference>
<evidence type="ECO:0000256" key="14">
    <source>
        <dbReference type="ARBA" id="ARBA00023002"/>
    </source>
</evidence>
<evidence type="ECO:0000256" key="13">
    <source>
        <dbReference type="ARBA" id="ARBA00022984"/>
    </source>
</evidence>
<protein>
    <recommendedName>
        <fullName evidence="6 19">UDP-N-acetylenolpyruvoylglucosamine reductase</fullName>
        <ecNumber evidence="5 19">1.3.1.98</ecNumber>
    </recommendedName>
    <alternativeName>
        <fullName evidence="17 19">UDP-N-acetylmuramate dehydrogenase</fullName>
    </alternativeName>
</protein>
<dbReference type="GO" id="GO:0008762">
    <property type="term" value="F:UDP-N-acetylmuramate dehydrogenase activity"/>
    <property type="evidence" value="ECO:0007669"/>
    <property type="project" value="UniProtKB-UniRule"/>
</dbReference>
<evidence type="ECO:0000256" key="11">
    <source>
        <dbReference type="ARBA" id="ARBA00022857"/>
    </source>
</evidence>
<keyword evidence="16 19" id="KW-0961">Cell wall biogenesis/degradation</keyword>
<dbReference type="InterPro" id="IPR016167">
    <property type="entry name" value="FAD-bd_PCMH_sub1"/>
</dbReference>
<keyword evidence="9 19" id="KW-0285">Flavoprotein</keyword>
<evidence type="ECO:0000256" key="9">
    <source>
        <dbReference type="ARBA" id="ARBA00022630"/>
    </source>
</evidence>
<evidence type="ECO:0000256" key="10">
    <source>
        <dbReference type="ARBA" id="ARBA00022827"/>
    </source>
</evidence>
<proteinExistence type="inferred from homology"/>
<dbReference type="HAMAP" id="MF_00037">
    <property type="entry name" value="MurB"/>
    <property type="match status" value="1"/>
</dbReference>
<dbReference type="PANTHER" id="PTHR21071">
    <property type="entry name" value="UDP-N-ACETYLENOLPYRUVOYLGLUCOSAMINE REDUCTASE"/>
    <property type="match status" value="1"/>
</dbReference>
<comment type="similarity">
    <text evidence="19">Belongs to the MurB family.</text>
</comment>
<reference evidence="21" key="2">
    <citation type="submission" date="2021-04" db="EMBL/GenBank/DDBJ databases">
        <authorList>
            <person name="Gilroy R."/>
        </authorList>
    </citation>
    <scope>NUCLEOTIDE SEQUENCE</scope>
    <source>
        <strain evidence="21">ChiHjej11B10-19426</strain>
    </source>
</reference>
<dbReference type="InterPro" id="IPR011601">
    <property type="entry name" value="MurB_C"/>
</dbReference>
<evidence type="ECO:0000313" key="21">
    <source>
        <dbReference type="EMBL" id="HIZ14888.1"/>
    </source>
</evidence>
<evidence type="ECO:0000256" key="16">
    <source>
        <dbReference type="ARBA" id="ARBA00023316"/>
    </source>
</evidence>
<evidence type="ECO:0000256" key="19">
    <source>
        <dbReference type="HAMAP-Rule" id="MF_00037"/>
    </source>
</evidence>
<accession>A0A9D2DDD5</accession>
<keyword evidence="14 19" id="KW-0560">Oxidoreductase</keyword>
<dbReference type="SUPFAM" id="SSF56194">
    <property type="entry name" value="Uridine diphospho-N-Acetylenolpyruvylglucosamine reductase, MurB, C-terminal domain"/>
    <property type="match status" value="1"/>
</dbReference>
<dbReference type="InterPro" id="IPR016169">
    <property type="entry name" value="FAD-bd_PCMH_sub2"/>
</dbReference>
<dbReference type="Gene3D" id="3.30.43.10">
    <property type="entry name" value="Uridine Diphospho-n-acetylenolpyruvylglucosamine Reductase, domain 2"/>
    <property type="match status" value="1"/>
</dbReference>
<evidence type="ECO:0000256" key="3">
    <source>
        <dbReference type="ARBA" id="ARBA00004496"/>
    </source>
</evidence>